<gene>
    <name evidence="1" type="ORF">SAMN05421742_1184</name>
</gene>
<evidence type="ECO:0000313" key="1">
    <source>
        <dbReference type="EMBL" id="SDH87946.1"/>
    </source>
</evidence>
<protein>
    <submittedName>
        <fullName evidence="1">Uncharacterized protein</fullName>
    </submittedName>
</protein>
<dbReference type="RefSeq" id="WP_092621916.1">
    <property type="nucleotide sequence ID" value="NZ_FNCV01000018.1"/>
</dbReference>
<accession>A0A1G8G174</accession>
<dbReference type="EMBL" id="FNCV01000018">
    <property type="protein sequence ID" value="SDH87946.1"/>
    <property type="molecule type" value="Genomic_DNA"/>
</dbReference>
<proteinExistence type="predicted"/>
<organism evidence="1 2">
    <name type="scientific">Roseospirillum parvum</name>
    <dbReference type="NCBI Taxonomy" id="83401"/>
    <lineage>
        <taxon>Bacteria</taxon>
        <taxon>Pseudomonadati</taxon>
        <taxon>Pseudomonadota</taxon>
        <taxon>Alphaproteobacteria</taxon>
        <taxon>Rhodospirillales</taxon>
        <taxon>Rhodospirillaceae</taxon>
        <taxon>Roseospirillum</taxon>
    </lineage>
</organism>
<sequence>MPITSSDITWLLSGGSANADPAASLGGEASATAAPASLLDLVTGSESAAGDIEYRCIYLENGHGSLTLEAAAVWVVRPGGVQTTISLGLDPAGIDGTAQVVADESTVPSGVSWSEPTEGAPLAVGDVPAGSVVPIWVRRTVPAGASVLDVDGATLHVAGDTAAGEPVE</sequence>
<keyword evidence="2" id="KW-1185">Reference proteome</keyword>
<dbReference type="OrthoDB" id="9204612at2"/>
<dbReference type="Proteomes" id="UP000217076">
    <property type="component" value="Unassembled WGS sequence"/>
</dbReference>
<reference evidence="2" key="1">
    <citation type="submission" date="2016-10" db="EMBL/GenBank/DDBJ databases">
        <authorList>
            <person name="Varghese N."/>
            <person name="Submissions S."/>
        </authorList>
    </citation>
    <scope>NUCLEOTIDE SEQUENCE [LARGE SCALE GENOMIC DNA]</scope>
    <source>
        <strain evidence="2">930I</strain>
    </source>
</reference>
<dbReference type="AlphaFoldDB" id="A0A1G8G174"/>
<name>A0A1G8G174_9PROT</name>
<evidence type="ECO:0000313" key="2">
    <source>
        <dbReference type="Proteomes" id="UP000217076"/>
    </source>
</evidence>
<dbReference type="STRING" id="83401.SAMN05421742_1184"/>